<evidence type="ECO:0000256" key="1">
    <source>
        <dbReference type="SAM" id="MobiDB-lite"/>
    </source>
</evidence>
<comment type="caution">
    <text evidence="2">The sequence shown here is derived from an EMBL/GenBank/DDBJ whole genome shotgun (WGS) entry which is preliminary data.</text>
</comment>
<sequence>MNVHRGSDSDRLLRQEASCLVDDTSAAAQEKEANSLASSGPHNLTYPLGPRNEDLSLDYASQPANLQFPHIMPLAEDIKGSCFQSGNKRNHEPFIAPERFGNSSVGFGS</sequence>
<feature type="region of interest" description="Disordered" evidence="1">
    <location>
        <begin position="24"/>
        <end position="51"/>
    </location>
</feature>
<dbReference type="Proteomes" id="UP000236370">
    <property type="component" value="Unassembled WGS sequence"/>
</dbReference>
<proteinExistence type="predicted"/>
<accession>A0A2J8NZ79</accession>
<dbReference type="AlphaFoldDB" id="A0A2J8NZ79"/>
<feature type="non-terminal residue" evidence="2">
    <location>
        <position position="109"/>
    </location>
</feature>
<name>A0A2J8NZ79_PANTR</name>
<gene>
    <name evidence="2" type="ORF">CK820_G0007088</name>
</gene>
<protein>
    <submittedName>
        <fullName evidence="2">KCTD20 isoform 2</fullName>
    </submittedName>
</protein>
<evidence type="ECO:0000313" key="3">
    <source>
        <dbReference type="Proteomes" id="UP000236370"/>
    </source>
</evidence>
<reference evidence="2 3" key="1">
    <citation type="submission" date="2017-12" db="EMBL/GenBank/DDBJ databases">
        <title>High-resolution comparative analysis of great ape genomes.</title>
        <authorList>
            <person name="Pollen A."/>
            <person name="Hastie A."/>
            <person name="Hormozdiari F."/>
            <person name="Dougherty M."/>
            <person name="Liu R."/>
            <person name="Chaisson M."/>
            <person name="Hoppe E."/>
            <person name="Hill C."/>
            <person name="Pang A."/>
            <person name="Hillier L."/>
            <person name="Baker C."/>
            <person name="Armstrong J."/>
            <person name="Shendure J."/>
            <person name="Paten B."/>
            <person name="Wilson R."/>
            <person name="Chao H."/>
            <person name="Schneider V."/>
            <person name="Ventura M."/>
            <person name="Kronenberg Z."/>
            <person name="Murali S."/>
            <person name="Gordon D."/>
            <person name="Cantsilieris S."/>
            <person name="Munson K."/>
            <person name="Nelson B."/>
            <person name="Raja A."/>
            <person name="Underwood J."/>
            <person name="Diekhans M."/>
            <person name="Fiddes I."/>
            <person name="Haussler D."/>
            <person name="Eichler E."/>
        </authorList>
    </citation>
    <scope>NUCLEOTIDE SEQUENCE [LARGE SCALE GENOMIC DNA]</scope>
    <source>
        <strain evidence="2">Yerkes chimp pedigree #C0471</strain>
    </source>
</reference>
<organism evidence="2 3">
    <name type="scientific">Pan troglodytes</name>
    <name type="common">Chimpanzee</name>
    <dbReference type="NCBI Taxonomy" id="9598"/>
    <lineage>
        <taxon>Eukaryota</taxon>
        <taxon>Metazoa</taxon>
        <taxon>Chordata</taxon>
        <taxon>Craniata</taxon>
        <taxon>Vertebrata</taxon>
        <taxon>Euteleostomi</taxon>
        <taxon>Mammalia</taxon>
        <taxon>Eutheria</taxon>
        <taxon>Euarchontoglires</taxon>
        <taxon>Primates</taxon>
        <taxon>Haplorrhini</taxon>
        <taxon>Catarrhini</taxon>
        <taxon>Hominidae</taxon>
        <taxon>Pan</taxon>
    </lineage>
</organism>
<evidence type="ECO:0000313" key="2">
    <source>
        <dbReference type="EMBL" id="PNI77072.1"/>
    </source>
</evidence>
<dbReference type="EMBL" id="NBAG03000221">
    <property type="protein sequence ID" value="PNI77072.1"/>
    <property type="molecule type" value="Genomic_DNA"/>
</dbReference>
<feature type="region of interest" description="Disordered" evidence="1">
    <location>
        <begin position="89"/>
        <end position="109"/>
    </location>
</feature>